<keyword evidence="2" id="KW-0521">NADP</keyword>
<dbReference type="Proteomes" id="UP001201262">
    <property type="component" value="Unassembled WGS sequence"/>
</dbReference>
<keyword evidence="5" id="KW-1185">Reference proteome</keyword>
<dbReference type="InterPro" id="IPR036291">
    <property type="entry name" value="NAD(P)-bd_dom_sf"/>
</dbReference>
<evidence type="ECO:0000313" key="5">
    <source>
        <dbReference type="Proteomes" id="UP001201262"/>
    </source>
</evidence>
<dbReference type="PANTHER" id="PTHR24320">
    <property type="entry name" value="RETINOL DEHYDROGENASE"/>
    <property type="match status" value="1"/>
</dbReference>
<proteinExistence type="inferred from homology"/>
<evidence type="ECO:0000256" key="2">
    <source>
        <dbReference type="ARBA" id="ARBA00022857"/>
    </source>
</evidence>
<dbReference type="SUPFAM" id="SSF51735">
    <property type="entry name" value="NAD(P)-binding Rossmann-fold domains"/>
    <property type="match status" value="1"/>
</dbReference>
<gene>
    <name evidence="4" type="ORF">BGW36DRAFT_434019</name>
</gene>
<evidence type="ECO:0000313" key="4">
    <source>
        <dbReference type="EMBL" id="KAH8688721.1"/>
    </source>
</evidence>
<organism evidence="4 5">
    <name type="scientific">Talaromyces proteolyticus</name>
    <dbReference type="NCBI Taxonomy" id="1131652"/>
    <lineage>
        <taxon>Eukaryota</taxon>
        <taxon>Fungi</taxon>
        <taxon>Dikarya</taxon>
        <taxon>Ascomycota</taxon>
        <taxon>Pezizomycotina</taxon>
        <taxon>Eurotiomycetes</taxon>
        <taxon>Eurotiomycetidae</taxon>
        <taxon>Eurotiales</taxon>
        <taxon>Trichocomaceae</taxon>
        <taxon>Talaromyces</taxon>
        <taxon>Talaromyces sect. Bacilispori</taxon>
    </lineage>
</organism>
<protein>
    <submittedName>
        <fullName evidence="4">Uncharacterized protein</fullName>
    </submittedName>
</protein>
<accession>A0AAD4KG61</accession>
<dbReference type="PANTHER" id="PTHR24320:SF272">
    <property type="entry name" value="NAD(P)-BINDING ROSSMANN-FOLD SUPERFAMILY PROTEIN"/>
    <property type="match status" value="1"/>
</dbReference>
<evidence type="ECO:0000256" key="3">
    <source>
        <dbReference type="ARBA" id="ARBA00023002"/>
    </source>
</evidence>
<keyword evidence="3" id="KW-0560">Oxidoreductase</keyword>
<name>A0AAD4KG61_9EURO</name>
<dbReference type="RefSeq" id="XP_046065193.1">
    <property type="nucleotide sequence ID" value="XM_046221358.1"/>
</dbReference>
<dbReference type="GeneID" id="70251645"/>
<dbReference type="GO" id="GO:0016491">
    <property type="term" value="F:oxidoreductase activity"/>
    <property type="evidence" value="ECO:0007669"/>
    <property type="project" value="UniProtKB-KW"/>
</dbReference>
<sequence>MSLTCYATFHESPKGPGDARRTARRIIEDEGLGNEKLKNKSIFITGASSGIGVEIAKAIFLIGATLFLKARHIEKAKQALGEELTESCRVHLLEIHLDSFESVRTYGFETQFGTNQLGHFLLFALLHAASRGANARAIFVSSLGHRFGNVNFHDYNVESDDNAYDAWKAYGQSKTANLWTANEADRRYRSHRLCAFSVHPGGVIETGLMQFTSNEWKQQAITNPVLGPRLKTTEQGAATVVWAALSKSLNGIGGKYLEEVQIANPWNSEDGDWGPGYGSHAYCPDKERELWELSLKLVGFKG</sequence>
<comment type="similarity">
    <text evidence="1">Belongs to the short-chain dehydrogenases/reductases (SDR) family.</text>
</comment>
<dbReference type="InterPro" id="IPR002347">
    <property type="entry name" value="SDR_fam"/>
</dbReference>
<evidence type="ECO:0000256" key="1">
    <source>
        <dbReference type="ARBA" id="ARBA00006484"/>
    </source>
</evidence>
<dbReference type="Gene3D" id="3.40.50.720">
    <property type="entry name" value="NAD(P)-binding Rossmann-like Domain"/>
    <property type="match status" value="2"/>
</dbReference>
<dbReference type="AlphaFoldDB" id="A0AAD4KG61"/>
<dbReference type="Pfam" id="PF00106">
    <property type="entry name" value="adh_short"/>
    <property type="match status" value="1"/>
</dbReference>
<comment type="caution">
    <text evidence="4">The sequence shown here is derived from an EMBL/GenBank/DDBJ whole genome shotgun (WGS) entry which is preliminary data.</text>
</comment>
<dbReference type="EMBL" id="JAJTJA010000017">
    <property type="protein sequence ID" value="KAH8688721.1"/>
    <property type="molecule type" value="Genomic_DNA"/>
</dbReference>
<reference evidence="4" key="1">
    <citation type="submission" date="2021-12" db="EMBL/GenBank/DDBJ databases">
        <title>Convergent genome expansion in fungi linked to evolution of root-endophyte symbiosis.</title>
        <authorList>
            <consortium name="DOE Joint Genome Institute"/>
            <person name="Ke Y.-H."/>
            <person name="Bonito G."/>
            <person name="Liao H.-L."/>
            <person name="Looney B."/>
            <person name="Rojas-Flechas A."/>
            <person name="Nash J."/>
            <person name="Hameed K."/>
            <person name="Schadt C."/>
            <person name="Martin F."/>
            <person name="Crous P.W."/>
            <person name="Miettinen O."/>
            <person name="Magnuson J.K."/>
            <person name="Labbe J."/>
            <person name="Jacobson D."/>
            <person name="Doktycz M.J."/>
            <person name="Veneault-Fourrey C."/>
            <person name="Kuo A."/>
            <person name="Mondo S."/>
            <person name="Calhoun S."/>
            <person name="Riley R."/>
            <person name="Ohm R."/>
            <person name="LaButti K."/>
            <person name="Andreopoulos B."/>
            <person name="Pangilinan J."/>
            <person name="Nolan M."/>
            <person name="Tritt A."/>
            <person name="Clum A."/>
            <person name="Lipzen A."/>
            <person name="Daum C."/>
            <person name="Barry K."/>
            <person name="Grigoriev I.V."/>
            <person name="Vilgalys R."/>
        </authorList>
    </citation>
    <scope>NUCLEOTIDE SEQUENCE</scope>
    <source>
        <strain evidence="4">PMI_201</strain>
    </source>
</reference>